<dbReference type="PANTHER" id="PTHR40254:SF1">
    <property type="entry name" value="BLR0577 PROTEIN"/>
    <property type="match status" value="1"/>
</dbReference>
<dbReference type="PANTHER" id="PTHR40254">
    <property type="entry name" value="BLR0577 PROTEIN"/>
    <property type="match status" value="1"/>
</dbReference>
<evidence type="ECO:0000313" key="2">
    <source>
        <dbReference type="EMBL" id="OYR15012.1"/>
    </source>
</evidence>
<sequence>MKSFIIIGGGASGVLIAAQLLKRSSETTVRIFERSGNIGAGIAYSTLNPNHLLNVRASNMSAFPDDPNHFLNWLQTNSEAGKIGGWQPQSFAPRCLYRLYLNDLLKPYLASESPRLFIESADVISVAFEGLRPKVTSSTAQDFVADAIIVATGNEAAISTSADFVAEYWSSNGYFEIPCEHSVAILGTGLSMVDSVISLLDRGHKGRIHAISRRGLLPARHEPSDPLTIEADQLPIADGLPVLLRIVRKLIDQQESAGKSWRSVIDGLRPHTKAIWSGLPLRQRESFLRHLRPWWDVHRHRMAPAIYDRIKATEKSGQLTITAGHLTSVKSKGEQIVIRYRNRRGEGLHELDVQSIIDCRGGSSRFSTTRNPALIDLMEIGLAKPDALDLGLDVTPDLQVLNARGEPSGSIFAIGPVTKGIFWEVTAVPDIRVQTEKLAKILLDD</sequence>
<keyword evidence="3" id="KW-1185">Reference proteome</keyword>
<accession>A0A256FJJ1</accession>
<protein>
    <submittedName>
        <fullName evidence="2">Pyridine nucleotide-disulfide oxidoreductase family protein</fullName>
    </submittedName>
</protein>
<dbReference type="PRINTS" id="PR00368">
    <property type="entry name" value="FADPNR"/>
</dbReference>
<dbReference type="AlphaFoldDB" id="A0A256FJJ1"/>
<evidence type="ECO:0000313" key="3">
    <source>
        <dbReference type="Proteomes" id="UP000215590"/>
    </source>
</evidence>
<feature type="domain" description="FAD-dependent urate hydroxylase HpyO/Asp monooxygenase CreE-like FAD/NAD(P)-binding" evidence="1">
    <location>
        <begin position="5"/>
        <end position="154"/>
    </location>
</feature>
<gene>
    <name evidence="2" type="ORF">CEV31_2962</name>
</gene>
<dbReference type="InterPro" id="IPR038732">
    <property type="entry name" value="HpyO/CreE_NAD-binding"/>
</dbReference>
<reference evidence="2 3" key="1">
    <citation type="submission" date="2017-07" db="EMBL/GenBank/DDBJ databases">
        <title>Phylogenetic study on the rhizospheric bacterium Ochrobactrum sp. A44.</title>
        <authorList>
            <person name="Krzyzanowska D.M."/>
            <person name="Ossowicki A."/>
            <person name="Rajewska M."/>
            <person name="Maciag T."/>
            <person name="Kaczynski Z."/>
            <person name="Czerwicka M."/>
            <person name="Jafra S."/>
        </authorList>
    </citation>
    <scope>NUCLEOTIDE SEQUENCE [LARGE SCALE GENOMIC DNA]</scope>
    <source>
        <strain evidence="2 3">DSM 7216</strain>
    </source>
</reference>
<name>A0A256FJJ1_9HYPH</name>
<evidence type="ECO:0000259" key="1">
    <source>
        <dbReference type="Pfam" id="PF13454"/>
    </source>
</evidence>
<dbReference type="Pfam" id="PF13454">
    <property type="entry name" value="NAD_binding_9"/>
    <property type="match status" value="1"/>
</dbReference>
<organism evidence="2 3">
    <name type="scientific">Brucella thiophenivorans</name>
    <dbReference type="NCBI Taxonomy" id="571255"/>
    <lineage>
        <taxon>Bacteria</taxon>
        <taxon>Pseudomonadati</taxon>
        <taxon>Pseudomonadota</taxon>
        <taxon>Alphaproteobacteria</taxon>
        <taxon>Hyphomicrobiales</taxon>
        <taxon>Brucellaceae</taxon>
        <taxon>Brucella/Ochrobactrum group</taxon>
        <taxon>Brucella</taxon>
    </lineage>
</organism>
<dbReference type="Proteomes" id="UP000215590">
    <property type="component" value="Unassembled WGS sequence"/>
</dbReference>
<proteinExistence type="predicted"/>
<dbReference type="InterPro" id="IPR036188">
    <property type="entry name" value="FAD/NAD-bd_sf"/>
</dbReference>
<dbReference type="RefSeq" id="WP_094507911.1">
    <property type="nucleotide sequence ID" value="NZ_JBHEEK010000003.1"/>
</dbReference>
<comment type="caution">
    <text evidence="2">The sequence shown here is derived from an EMBL/GenBank/DDBJ whole genome shotgun (WGS) entry which is preliminary data.</text>
</comment>
<dbReference type="Gene3D" id="3.50.50.60">
    <property type="entry name" value="FAD/NAD(P)-binding domain"/>
    <property type="match status" value="1"/>
</dbReference>
<dbReference type="SUPFAM" id="SSF51905">
    <property type="entry name" value="FAD/NAD(P)-binding domain"/>
    <property type="match status" value="2"/>
</dbReference>
<dbReference type="InterPro" id="IPR052189">
    <property type="entry name" value="L-asp_N-monooxygenase_NS-form"/>
</dbReference>
<dbReference type="OrthoDB" id="101972at2"/>
<dbReference type="EMBL" id="NNRJ01000051">
    <property type="protein sequence ID" value="OYR15012.1"/>
    <property type="molecule type" value="Genomic_DNA"/>
</dbReference>